<organism evidence="2 3">
    <name type="scientific">Roseospirillum parvum</name>
    <dbReference type="NCBI Taxonomy" id="83401"/>
    <lineage>
        <taxon>Bacteria</taxon>
        <taxon>Pseudomonadati</taxon>
        <taxon>Pseudomonadota</taxon>
        <taxon>Alphaproteobacteria</taxon>
        <taxon>Rhodospirillales</taxon>
        <taxon>Rhodospirillaceae</taxon>
        <taxon>Roseospirillum</taxon>
    </lineage>
</organism>
<accession>A0A1G8EEL4</accession>
<evidence type="ECO:0000259" key="1">
    <source>
        <dbReference type="Pfam" id="PF00149"/>
    </source>
</evidence>
<keyword evidence="3" id="KW-1185">Reference proteome</keyword>
<protein>
    <submittedName>
        <fullName evidence="2">Calcineurin-like phosphoesterase</fullName>
    </submittedName>
</protein>
<dbReference type="STRING" id="83401.SAMN05421742_11012"/>
<evidence type="ECO:0000313" key="3">
    <source>
        <dbReference type="Proteomes" id="UP000217076"/>
    </source>
</evidence>
<dbReference type="PANTHER" id="PTHR42850">
    <property type="entry name" value="METALLOPHOSPHOESTERASE"/>
    <property type="match status" value="1"/>
</dbReference>
<dbReference type="EMBL" id="FNCV01000010">
    <property type="protein sequence ID" value="SDH68210.1"/>
    <property type="molecule type" value="Genomic_DNA"/>
</dbReference>
<evidence type="ECO:0000313" key="2">
    <source>
        <dbReference type="EMBL" id="SDH68210.1"/>
    </source>
</evidence>
<dbReference type="InterPro" id="IPR050126">
    <property type="entry name" value="Ap4A_hydrolase"/>
</dbReference>
<feature type="domain" description="Calcineurin-like phosphoesterase" evidence="1">
    <location>
        <begin position="4"/>
        <end position="130"/>
    </location>
</feature>
<dbReference type="Gene3D" id="3.60.21.10">
    <property type="match status" value="1"/>
</dbReference>
<dbReference type="InterPro" id="IPR029052">
    <property type="entry name" value="Metallo-depent_PP-like"/>
</dbReference>
<proteinExistence type="predicted"/>
<sequence length="307" mass="34455">MYDLIGDIHGRADELEALLVRLGYRRQGAAYRHTSRQAIFVGDFVDRGPHQRRVLDLVRPMIDGGAALAVMGNHEFNAIAYHTADGAGGHLRPRNERNTHQHRAFLDEFADRPAVWAEAVAWFRTLPLWLDLPGLRVIHACWDAAAIRRLAEGPGAEVRLDDALLHAATRRGTWQYRAVETLLKGKEIDLPEGAGYADNDGIRRHQMRVRWWGQGRTYRDLYLGPESAAPHIPDDPIDGDHLVTYGRHEKPLFVGHYWMQGTPEPLAPNIACLDYSVAKPGGKLVAYRWDGEAVLRPDGFVACERGA</sequence>
<dbReference type="AlphaFoldDB" id="A0A1G8EEL4"/>
<dbReference type="GO" id="GO:0016791">
    <property type="term" value="F:phosphatase activity"/>
    <property type="evidence" value="ECO:0007669"/>
    <property type="project" value="TreeGrafter"/>
</dbReference>
<reference evidence="3" key="1">
    <citation type="submission" date="2016-10" db="EMBL/GenBank/DDBJ databases">
        <authorList>
            <person name="Varghese N."/>
            <person name="Submissions S."/>
        </authorList>
    </citation>
    <scope>NUCLEOTIDE SEQUENCE [LARGE SCALE GENOMIC DNA]</scope>
    <source>
        <strain evidence="3">930I</strain>
    </source>
</reference>
<dbReference type="OrthoDB" id="9807890at2"/>
<dbReference type="RefSeq" id="WP_092620912.1">
    <property type="nucleotide sequence ID" value="NZ_FNCV01000010.1"/>
</dbReference>
<dbReference type="Proteomes" id="UP000217076">
    <property type="component" value="Unassembled WGS sequence"/>
</dbReference>
<gene>
    <name evidence="2" type="ORF">SAMN05421742_11012</name>
</gene>
<name>A0A1G8EEL4_9PROT</name>
<dbReference type="PANTHER" id="PTHR42850:SF7">
    <property type="entry name" value="BIS(5'-NUCLEOSYL)-TETRAPHOSPHATASE PRPE [ASYMMETRICAL]"/>
    <property type="match status" value="1"/>
</dbReference>
<dbReference type="GO" id="GO:0005737">
    <property type="term" value="C:cytoplasm"/>
    <property type="evidence" value="ECO:0007669"/>
    <property type="project" value="TreeGrafter"/>
</dbReference>
<dbReference type="Pfam" id="PF00149">
    <property type="entry name" value="Metallophos"/>
    <property type="match status" value="1"/>
</dbReference>
<dbReference type="InterPro" id="IPR004843">
    <property type="entry name" value="Calcineurin-like_PHP"/>
</dbReference>
<dbReference type="SUPFAM" id="SSF56300">
    <property type="entry name" value="Metallo-dependent phosphatases"/>
    <property type="match status" value="1"/>
</dbReference>